<dbReference type="PhylomeDB" id="T1JGV6"/>
<evidence type="ECO:0000313" key="1">
    <source>
        <dbReference type="EnsemblMetazoa" id="SMAR013081-PA"/>
    </source>
</evidence>
<dbReference type="EnsemblMetazoa" id="SMAR013081-RA">
    <property type="protein sequence ID" value="SMAR013081-PA"/>
    <property type="gene ID" value="SMAR013081"/>
</dbReference>
<keyword evidence="2" id="KW-1185">Reference proteome</keyword>
<dbReference type="Proteomes" id="UP000014500">
    <property type="component" value="Unassembled WGS sequence"/>
</dbReference>
<dbReference type="AlphaFoldDB" id="T1JGV6"/>
<dbReference type="EMBL" id="JH432212">
    <property type="status" value="NOT_ANNOTATED_CDS"/>
    <property type="molecule type" value="Genomic_DNA"/>
</dbReference>
<organism evidence="1 2">
    <name type="scientific">Strigamia maritima</name>
    <name type="common">European centipede</name>
    <name type="synonym">Geophilus maritimus</name>
    <dbReference type="NCBI Taxonomy" id="126957"/>
    <lineage>
        <taxon>Eukaryota</taxon>
        <taxon>Metazoa</taxon>
        <taxon>Ecdysozoa</taxon>
        <taxon>Arthropoda</taxon>
        <taxon>Myriapoda</taxon>
        <taxon>Chilopoda</taxon>
        <taxon>Pleurostigmophora</taxon>
        <taxon>Geophilomorpha</taxon>
        <taxon>Linotaeniidae</taxon>
        <taxon>Strigamia</taxon>
    </lineage>
</organism>
<reference evidence="2" key="1">
    <citation type="submission" date="2011-05" db="EMBL/GenBank/DDBJ databases">
        <authorList>
            <person name="Richards S.R."/>
            <person name="Qu J."/>
            <person name="Jiang H."/>
            <person name="Jhangiani S.N."/>
            <person name="Agravi P."/>
            <person name="Goodspeed R."/>
            <person name="Gross S."/>
            <person name="Mandapat C."/>
            <person name="Jackson L."/>
            <person name="Mathew T."/>
            <person name="Pu L."/>
            <person name="Thornton R."/>
            <person name="Saada N."/>
            <person name="Wilczek-Boney K.B."/>
            <person name="Lee S."/>
            <person name="Kovar C."/>
            <person name="Wu Y."/>
            <person name="Scherer S.E."/>
            <person name="Worley K.C."/>
            <person name="Muzny D.M."/>
            <person name="Gibbs R."/>
        </authorList>
    </citation>
    <scope>NUCLEOTIDE SEQUENCE</scope>
    <source>
        <strain evidence="2">Brora</strain>
    </source>
</reference>
<reference evidence="1" key="2">
    <citation type="submission" date="2015-02" db="UniProtKB">
        <authorList>
            <consortium name="EnsemblMetazoa"/>
        </authorList>
    </citation>
    <scope>IDENTIFICATION</scope>
</reference>
<name>T1JGV6_STRMM</name>
<sequence>MDYILDVPSFEHIMLIKNAVMLWQNHSNIYINWHLPTAKEKWSTFEQEVCQQVDVMIIPHHFKHLLQTFVKLIGRQIRDFLVYLLTHIFVFKHVEMPLVKRIIPSIQWTIHGRLDTTETARILAWKLDLPITLRFDIACVFCMTDAIENLWTRYNDILMHDLVEYEPLETESNLKRIMFNFWLNYSFKIDPRRISYNSKYNMFFKAMEYGNQSQLEYFWSIMREDEKKRIQTKLVDSWEIFSLLIEKSIEDQEVNAGNGCSFPISILCFILSQMNKQQVDVLLSSDFGIDVCLCLLFDFLYVDFFTSFLNRVTSYSGFISYSYSYEAAQVFNLIKLTWHDSLKLCKVKKCLIDLLIKVPSLIKRFNYSNDLKKSIPVIFTGPCDLPDLLNIEFLLNNKYVTEIDRHIFLLGMSQEVFDGSHLNWDFLEAMINKCITNEYMVLFKKSSFFNAYKTCAAINLSVESNWPMVDRFLNFCFPKNGAIVKFKKCLAFDYFSRYPNRESFFIERFFSWCHLALSSEVQRHLVDRTEELPALQVMDFCLQENLAMIELLFKNMSVKTRRRILSKSFFEIVARKCYDVNWDFIQHVARTYISTEDEMKIFKEDCGCVAYRFCTEWPLLGEFVNFCFSKQQNPRMCIKDVMKFQLGVQVI</sequence>
<proteinExistence type="predicted"/>
<protein>
    <submittedName>
        <fullName evidence="1">Uncharacterized protein</fullName>
    </submittedName>
</protein>
<evidence type="ECO:0000313" key="2">
    <source>
        <dbReference type="Proteomes" id="UP000014500"/>
    </source>
</evidence>
<accession>T1JGV6</accession>
<dbReference type="HOGENOM" id="CLU_027989_0_0_1"/>